<evidence type="ECO:0008006" key="3">
    <source>
        <dbReference type="Google" id="ProtNLM"/>
    </source>
</evidence>
<name>A0ABR6AVN6_9HYPH</name>
<proteinExistence type="predicted"/>
<comment type="caution">
    <text evidence="1">The sequence shown here is derived from an EMBL/GenBank/DDBJ whole genome shotgun (WGS) entry which is preliminary data.</text>
</comment>
<reference evidence="1 2" key="1">
    <citation type="submission" date="2020-07" db="EMBL/GenBank/DDBJ databases">
        <title>Genomic Encyclopedia of Type Strains, Phase IV (KMG-V): Genome sequencing to study the core and pangenomes of soil and plant-associated prokaryotes.</title>
        <authorList>
            <person name="Whitman W."/>
        </authorList>
    </citation>
    <scope>NUCLEOTIDE SEQUENCE [LARGE SCALE GENOMIC DNA]</scope>
    <source>
        <strain evidence="1 2">RH4WT92</strain>
    </source>
</reference>
<dbReference type="InterPro" id="IPR029063">
    <property type="entry name" value="SAM-dependent_MTases_sf"/>
</dbReference>
<protein>
    <recommendedName>
        <fullName evidence="3">Class I SAM-dependent methyltransferase</fullName>
    </recommendedName>
</protein>
<gene>
    <name evidence="1" type="ORF">FHW20_004517</name>
</gene>
<dbReference type="RefSeq" id="WP_112672678.1">
    <property type="nucleotide sequence ID" value="NZ_JACGXG010000012.1"/>
</dbReference>
<dbReference type="EMBL" id="JACGXG010000012">
    <property type="protein sequence ID" value="MBA8853535.1"/>
    <property type="molecule type" value="Genomic_DNA"/>
</dbReference>
<dbReference type="Gene3D" id="3.40.50.150">
    <property type="entry name" value="Vaccinia Virus protein VP39"/>
    <property type="match status" value="1"/>
</dbReference>
<sequence>MSGPSSEFLAECENAPRLNEMFAFFSETAAGKAGMPAKRPIPDVRLLQHDQQLLSFSTEHEKSWGRFDPHYFSSIPYRLEEEIRLGAALLDYGTRKGGAGAPVGYYVLGAAEGTMARVLGKMAAGSILTLSCSPNKENEESFHTHGKPEFSSFFLGPFHRLTMEFMETDPILKQLPGGFDIIVEDTTFQMYSPNRSAQIGFVKSFLKDDGIFIFNEKFRHPDEQQYAHRELQKDFGYKARFFSAEEVARKNRLILKRMNENEVTLAEMAAAIGEHFNHAAITWNSGNFYTLAASNDLWNLKSFAGSLCEPCIPFEYCYEDLPKALPGFSTNVAPFRQAVRA</sequence>
<dbReference type="Proteomes" id="UP000578622">
    <property type="component" value="Unassembled WGS sequence"/>
</dbReference>
<dbReference type="SUPFAM" id="SSF53335">
    <property type="entry name" value="S-adenosyl-L-methionine-dependent methyltransferases"/>
    <property type="match status" value="1"/>
</dbReference>
<organism evidence="1 2">
    <name type="scientific">Brucella intermedia</name>
    <dbReference type="NCBI Taxonomy" id="94625"/>
    <lineage>
        <taxon>Bacteria</taxon>
        <taxon>Pseudomonadati</taxon>
        <taxon>Pseudomonadota</taxon>
        <taxon>Alphaproteobacteria</taxon>
        <taxon>Hyphomicrobiales</taxon>
        <taxon>Brucellaceae</taxon>
        <taxon>Brucella/Ochrobactrum group</taxon>
        <taxon>Brucella</taxon>
    </lineage>
</organism>
<accession>A0ABR6AVN6</accession>
<evidence type="ECO:0000313" key="2">
    <source>
        <dbReference type="Proteomes" id="UP000578622"/>
    </source>
</evidence>
<evidence type="ECO:0000313" key="1">
    <source>
        <dbReference type="EMBL" id="MBA8853535.1"/>
    </source>
</evidence>
<keyword evidence="2" id="KW-1185">Reference proteome</keyword>